<keyword evidence="11" id="KW-1185">Reference proteome</keyword>
<dbReference type="SMART" id="SM00091">
    <property type="entry name" value="PAS"/>
    <property type="match status" value="1"/>
</dbReference>
<comment type="catalytic activity">
    <reaction evidence="1">
        <text>ATP + protein L-histidine = ADP + protein N-phospho-L-histidine.</text>
        <dbReference type="EC" id="2.7.13.3"/>
    </reaction>
</comment>
<dbReference type="InterPro" id="IPR003661">
    <property type="entry name" value="HisK_dim/P_dom"/>
</dbReference>
<dbReference type="Gene3D" id="1.10.287.130">
    <property type="match status" value="1"/>
</dbReference>
<organism evidence="10 11">
    <name type="scientific">Pelovirga terrestris</name>
    <dbReference type="NCBI Taxonomy" id="2771352"/>
    <lineage>
        <taxon>Bacteria</taxon>
        <taxon>Pseudomonadati</taxon>
        <taxon>Thermodesulfobacteriota</taxon>
        <taxon>Desulfuromonadia</taxon>
        <taxon>Geobacterales</taxon>
        <taxon>Geobacteraceae</taxon>
        <taxon>Pelovirga</taxon>
    </lineage>
</organism>
<evidence type="ECO:0000313" key="11">
    <source>
        <dbReference type="Proteomes" id="UP000632828"/>
    </source>
</evidence>
<keyword evidence="3" id="KW-0597">Phosphoprotein</keyword>
<feature type="domain" description="PAS" evidence="8">
    <location>
        <begin position="331"/>
        <end position="388"/>
    </location>
</feature>
<feature type="transmembrane region" description="Helical" evidence="6">
    <location>
        <begin position="12"/>
        <end position="32"/>
    </location>
</feature>
<dbReference type="Pfam" id="PF02518">
    <property type="entry name" value="HATPase_c"/>
    <property type="match status" value="1"/>
</dbReference>
<evidence type="ECO:0000259" key="7">
    <source>
        <dbReference type="PROSITE" id="PS50109"/>
    </source>
</evidence>
<dbReference type="SUPFAM" id="SSF55785">
    <property type="entry name" value="PYP-like sensor domain (PAS domain)"/>
    <property type="match status" value="1"/>
</dbReference>
<dbReference type="InterPro" id="IPR001610">
    <property type="entry name" value="PAC"/>
</dbReference>
<keyword evidence="6" id="KW-0812">Transmembrane</keyword>
<sequence length="674" mass="75534">MTERAKQLRTYFIVALLLFVTGTVALTTYSLWRARNDAILNGIGMSSMYSRSFEDFITQSLHVTELVGANIVGLEGQFSDPDAAATNLFRVLRHTPFLRSISMIDDRASIIASSNVANIGIDVALDHYLPPATEKLEMLRIGIPWSGRDFADGQPNAGGDQFSRFIPLVRTLIEGGQASTLLINLNPDYFINHMAQQIAMEEGTVEIVRYDGILLMSTDPDEQPGALREYVTRELQLSEEEFGEFKRELEDGRHVLTAFRASRLYPFVVVTNINRDYVLRHWTTQAQTLLGVVVPALLAVILLTIVFYRRQLHFLARQAEYERLQRINATVFDASTEATLITDVEAKIISLNPAFTRVTGYRPEDAIGHLLTEFMTADDTQTFFQSVNSEPIEVQHRCKDGSLIWAEILSTPERNDQGDVTGFYRISRNITDRKQAQLALEQKNQEMEHFVYIVSHDLKSPLITVQSFVNMLRQDLQEGNQQDIYDDLGYIEKATDKMQQLLGALLQFSRIGTADTPAQTLTAEQSVQGCLDSLAGILHQHLIQVSTGKLPQPLYGDPMHFGQIWQNLIENAVKYRGNQVHPQIEIGATQEGQDVVFYVRDNGMGIGPEDGERIFNLFSQLNPASDGSGLGLALVKKIVTIYQGRIWVESAGKDKGSCFKFTLPGAIKGYSEKP</sequence>
<protein>
    <recommendedName>
        <fullName evidence="2">histidine kinase</fullName>
        <ecNumber evidence="2">2.7.13.3</ecNumber>
    </recommendedName>
</protein>
<dbReference type="NCBIfam" id="TIGR00229">
    <property type="entry name" value="sensory_box"/>
    <property type="match status" value="1"/>
</dbReference>
<feature type="domain" description="PAC" evidence="9">
    <location>
        <begin position="390"/>
        <end position="442"/>
    </location>
</feature>
<dbReference type="InterPro" id="IPR000014">
    <property type="entry name" value="PAS"/>
</dbReference>
<comment type="caution">
    <text evidence="10">The sequence shown here is derived from an EMBL/GenBank/DDBJ whole genome shotgun (WGS) entry which is preliminary data.</text>
</comment>
<dbReference type="SMART" id="SM00388">
    <property type="entry name" value="HisKA"/>
    <property type="match status" value="1"/>
</dbReference>
<dbReference type="Pfam" id="PF00512">
    <property type="entry name" value="HisKA"/>
    <property type="match status" value="1"/>
</dbReference>
<dbReference type="PANTHER" id="PTHR43304">
    <property type="entry name" value="PHYTOCHROME-LIKE PROTEIN CPH1"/>
    <property type="match status" value="1"/>
</dbReference>
<feature type="domain" description="Histidine kinase" evidence="7">
    <location>
        <begin position="453"/>
        <end position="667"/>
    </location>
</feature>
<proteinExistence type="predicted"/>
<dbReference type="SUPFAM" id="SSF55874">
    <property type="entry name" value="ATPase domain of HSP90 chaperone/DNA topoisomerase II/histidine kinase"/>
    <property type="match status" value="1"/>
</dbReference>
<dbReference type="Gene3D" id="3.30.450.20">
    <property type="entry name" value="PAS domain"/>
    <property type="match status" value="1"/>
</dbReference>
<name>A0A8J6QZF9_9BACT</name>
<evidence type="ECO:0000256" key="2">
    <source>
        <dbReference type="ARBA" id="ARBA00012438"/>
    </source>
</evidence>
<evidence type="ECO:0000313" key="10">
    <source>
        <dbReference type="EMBL" id="MBD1401292.1"/>
    </source>
</evidence>
<dbReference type="CDD" id="cd00130">
    <property type="entry name" value="PAS"/>
    <property type="match status" value="1"/>
</dbReference>
<dbReference type="InterPro" id="IPR052162">
    <property type="entry name" value="Sensor_kinase/Photoreceptor"/>
</dbReference>
<keyword evidence="5" id="KW-0418">Kinase</keyword>
<dbReference type="InterPro" id="IPR000700">
    <property type="entry name" value="PAS-assoc_C"/>
</dbReference>
<dbReference type="SUPFAM" id="SSF47384">
    <property type="entry name" value="Homodimeric domain of signal transducing histidine kinase"/>
    <property type="match status" value="1"/>
</dbReference>
<evidence type="ECO:0000256" key="1">
    <source>
        <dbReference type="ARBA" id="ARBA00000085"/>
    </source>
</evidence>
<keyword evidence="4" id="KW-0808">Transferase</keyword>
<evidence type="ECO:0000256" key="5">
    <source>
        <dbReference type="ARBA" id="ARBA00022777"/>
    </source>
</evidence>
<dbReference type="PROSITE" id="PS50113">
    <property type="entry name" value="PAC"/>
    <property type="match status" value="1"/>
</dbReference>
<evidence type="ECO:0000259" key="8">
    <source>
        <dbReference type="PROSITE" id="PS50112"/>
    </source>
</evidence>
<accession>A0A8J6QZF9</accession>
<dbReference type="CDD" id="cd12915">
    <property type="entry name" value="PDC2_DGC_like"/>
    <property type="match status" value="1"/>
</dbReference>
<dbReference type="EC" id="2.7.13.3" evidence="2"/>
<dbReference type="SMART" id="SM00387">
    <property type="entry name" value="HATPase_c"/>
    <property type="match status" value="1"/>
</dbReference>
<evidence type="ECO:0000259" key="9">
    <source>
        <dbReference type="PROSITE" id="PS50113"/>
    </source>
</evidence>
<dbReference type="InterPro" id="IPR005467">
    <property type="entry name" value="His_kinase_dom"/>
</dbReference>
<feature type="transmembrane region" description="Helical" evidence="6">
    <location>
        <begin position="289"/>
        <end position="308"/>
    </location>
</feature>
<keyword evidence="6" id="KW-0472">Membrane</keyword>
<dbReference type="GO" id="GO:0000155">
    <property type="term" value="F:phosphorelay sensor kinase activity"/>
    <property type="evidence" value="ECO:0007669"/>
    <property type="project" value="InterPro"/>
</dbReference>
<evidence type="ECO:0000256" key="6">
    <source>
        <dbReference type="SAM" id="Phobius"/>
    </source>
</evidence>
<dbReference type="PRINTS" id="PR00344">
    <property type="entry name" value="BCTRLSENSOR"/>
</dbReference>
<dbReference type="EMBL" id="JACWUN010000013">
    <property type="protein sequence ID" value="MBD1401292.1"/>
    <property type="molecule type" value="Genomic_DNA"/>
</dbReference>
<dbReference type="AlphaFoldDB" id="A0A8J6QZF9"/>
<dbReference type="PANTHER" id="PTHR43304:SF1">
    <property type="entry name" value="PAC DOMAIN-CONTAINING PROTEIN"/>
    <property type="match status" value="1"/>
</dbReference>
<dbReference type="Proteomes" id="UP000632828">
    <property type="component" value="Unassembled WGS sequence"/>
</dbReference>
<dbReference type="CDD" id="cd00082">
    <property type="entry name" value="HisKA"/>
    <property type="match status" value="1"/>
</dbReference>
<dbReference type="InterPro" id="IPR004358">
    <property type="entry name" value="Sig_transdc_His_kin-like_C"/>
</dbReference>
<keyword evidence="6" id="KW-1133">Transmembrane helix</keyword>
<dbReference type="SMART" id="SM00086">
    <property type="entry name" value="PAC"/>
    <property type="match status" value="1"/>
</dbReference>
<dbReference type="InterPro" id="IPR036890">
    <property type="entry name" value="HATPase_C_sf"/>
</dbReference>
<dbReference type="RefSeq" id="WP_191156753.1">
    <property type="nucleotide sequence ID" value="NZ_JACWUN010000013.1"/>
</dbReference>
<dbReference type="InterPro" id="IPR035965">
    <property type="entry name" value="PAS-like_dom_sf"/>
</dbReference>
<dbReference type="PROSITE" id="PS50112">
    <property type="entry name" value="PAS"/>
    <property type="match status" value="1"/>
</dbReference>
<dbReference type="PROSITE" id="PS50109">
    <property type="entry name" value="HIS_KIN"/>
    <property type="match status" value="1"/>
</dbReference>
<dbReference type="Pfam" id="PF13426">
    <property type="entry name" value="PAS_9"/>
    <property type="match status" value="1"/>
</dbReference>
<dbReference type="Gene3D" id="3.30.565.10">
    <property type="entry name" value="Histidine kinase-like ATPase, C-terminal domain"/>
    <property type="match status" value="1"/>
</dbReference>
<dbReference type="InterPro" id="IPR003594">
    <property type="entry name" value="HATPase_dom"/>
</dbReference>
<reference evidence="10" key="1">
    <citation type="submission" date="2020-09" db="EMBL/GenBank/DDBJ databases">
        <title>Pelobacter alkaliphilus sp. nov., a novel anaerobic arsenate-reducing bacterium from terrestrial mud volcano.</title>
        <authorList>
            <person name="Khomyakova M.A."/>
            <person name="Merkel A.Y."/>
            <person name="Slobodkin A.I."/>
        </authorList>
    </citation>
    <scope>NUCLEOTIDE SEQUENCE</scope>
    <source>
        <strain evidence="10">M08fum</strain>
    </source>
</reference>
<evidence type="ECO:0000256" key="3">
    <source>
        <dbReference type="ARBA" id="ARBA00022553"/>
    </source>
</evidence>
<gene>
    <name evidence="10" type="ORF">ICT70_11465</name>
</gene>
<evidence type="ECO:0000256" key="4">
    <source>
        <dbReference type="ARBA" id="ARBA00022679"/>
    </source>
</evidence>
<dbReference type="InterPro" id="IPR036097">
    <property type="entry name" value="HisK_dim/P_sf"/>
</dbReference>